<dbReference type="KEGG" id="spar:SPRG_02573"/>
<dbReference type="Proteomes" id="UP000030745">
    <property type="component" value="Unassembled WGS sequence"/>
</dbReference>
<dbReference type="OrthoDB" id="10583464at2759"/>
<dbReference type="AlphaFoldDB" id="A0A067D2A3"/>
<proteinExistence type="predicted"/>
<dbReference type="GeneID" id="24125121"/>
<dbReference type="VEuPathDB" id="FungiDB:SPRG_02573"/>
<dbReference type="EMBL" id="KK583194">
    <property type="protein sequence ID" value="KDO32881.1"/>
    <property type="molecule type" value="Genomic_DNA"/>
</dbReference>
<protein>
    <submittedName>
        <fullName evidence="1">Uncharacterized protein</fullName>
    </submittedName>
</protein>
<sequence length="118" mass="13553">MAAFDSIIDEILDKARKVKPPLASQVPKLVHAVIYDVGIAIYEKLFRRANASRKEEIVEAVRERVCSDLSSLGRCGDLERDECQVVFKPMHLKQSKLKVGLRTLFSTLKTELRQRRER</sequence>
<gene>
    <name evidence="1" type="ORF">SPRG_02573</name>
</gene>
<organism evidence="1 2">
    <name type="scientific">Saprolegnia parasitica (strain CBS 223.65)</name>
    <dbReference type="NCBI Taxonomy" id="695850"/>
    <lineage>
        <taxon>Eukaryota</taxon>
        <taxon>Sar</taxon>
        <taxon>Stramenopiles</taxon>
        <taxon>Oomycota</taxon>
        <taxon>Saprolegniomycetes</taxon>
        <taxon>Saprolegniales</taxon>
        <taxon>Saprolegniaceae</taxon>
        <taxon>Saprolegnia</taxon>
    </lineage>
</organism>
<reference evidence="1 2" key="1">
    <citation type="journal article" date="2013" name="PLoS Genet.">
        <title>Distinctive expansion of potential virulence genes in the genome of the oomycete fish pathogen Saprolegnia parasitica.</title>
        <authorList>
            <person name="Jiang R.H."/>
            <person name="de Bruijn I."/>
            <person name="Haas B.J."/>
            <person name="Belmonte R."/>
            <person name="Lobach L."/>
            <person name="Christie J."/>
            <person name="van den Ackerveken G."/>
            <person name="Bottin A."/>
            <person name="Bulone V."/>
            <person name="Diaz-Moreno S.M."/>
            <person name="Dumas B."/>
            <person name="Fan L."/>
            <person name="Gaulin E."/>
            <person name="Govers F."/>
            <person name="Grenville-Briggs L.J."/>
            <person name="Horner N.R."/>
            <person name="Levin J.Z."/>
            <person name="Mammella M."/>
            <person name="Meijer H.J."/>
            <person name="Morris P."/>
            <person name="Nusbaum C."/>
            <person name="Oome S."/>
            <person name="Phillips A.J."/>
            <person name="van Rooyen D."/>
            <person name="Rzeszutek E."/>
            <person name="Saraiva M."/>
            <person name="Secombes C.J."/>
            <person name="Seidl M.F."/>
            <person name="Snel B."/>
            <person name="Stassen J.H."/>
            <person name="Sykes S."/>
            <person name="Tripathy S."/>
            <person name="van den Berg H."/>
            <person name="Vega-Arreguin J.C."/>
            <person name="Wawra S."/>
            <person name="Young S.K."/>
            <person name="Zeng Q."/>
            <person name="Dieguez-Uribeondo J."/>
            <person name="Russ C."/>
            <person name="Tyler B.M."/>
            <person name="van West P."/>
        </authorList>
    </citation>
    <scope>NUCLEOTIDE SEQUENCE [LARGE SCALE GENOMIC DNA]</scope>
    <source>
        <strain evidence="1 2">CBS 223.65</strain>
    </source>
</reference>
<keyword evidence="2" id="KW-1185">Reference proteome</keyword>
<dbReference type="RefSeq" id="XP_012196532.1">
    <property type="nucleotide sequence ID" value="XM_012341142.1"/>
</dbReference>
<name>A0A067D2A3_SAPPC</name>
<accession>A0A067D2A3</accession>
<evidence type="ECO:0000313" key="1">
    <source>
        <dbReference type="EMBL" id="KDO32881.1"/>
    </source>
</evidence>
<evidence type="ECO:0000313" key="2">
    <source>
        <dbReference type="Proteomes" id="UP000030745"/>
    </source>
</evidence>